<dbReference type="AlphaFoldDB" id="A0A8H7Y1J0"/>
<sequence>MDSKITTAQSLRAALAKLDADIKEAVKSGEVKKTMRKLNVVLREVLRVKKAKTHPEIFKEFGHFLWSVVVDYKRCSNASDFDVASFAAKHRDALAKIEGTGPQLTSTTESGLVNPTQVPDMSQSATARIPHVSQSATPCLSDALQLATPRVSDASQSPTPRVSDASQSAAPCVSDALKSATPRVPNASKLAIFRVPDASKSAIPQAAANDIPNVLQSAPNRGNRKTPATQLSAESGGFKLTPSEATILALSNVIMKPNHASRAVAELATSSSTHHVPPPANNPAQKSKTQIQRGKRGSKSGESSRGSLPTKSVGLFAHEVAMAHFDRPDSPENKFRALKLQKMLKKAPPQEPKSGSEYEEVSESEESAVETGSKRKRSVKAPTPTTTTPTPTTTTTTATKCDRCLKNNKECQEILSDSGKRAYAFCSKHKKGCTWGGILVSENRRANKASAAKTSKRGPKGKKSESTPPSNDEAMPPKKRVKSQQFVIDTDEASEGEQAATRPTQRSMQKQKSKPSESVDFVKISSGSDTPAPSKPAPTSAFSAPSAAAQNPASLPSRCLQDSDIIDIPTISDFARRINELEIMGCATQVDLAILRTTNEDLQEELSNLKAEYNSLKRGYDNLYERVSRHRNAAVDRHSAFSSKWEAGMQKVKAEVKYLSDSLERTDTTLLSLEGRVDEIQMMHQMTSDGAYLSEELGEDLESASEDGLEDGSVAMDLSSDDKASTSSPATNLNADSDVNDNPASASTSDFDADPASDNADPASDHTDPASADNADPASDGTANAVTGKKADHNATDTNISAADHGVKAIGSENIEGSGPIGDVTPPQPPTTPPALPLSPPPPALYR</sequence>
<feature type="coiled-coil region" evidence="1">
    <location>
        <begin position="592"/>
        <end position="626"/>
    </location>
</feature>
<proteinExistence type="predicted"/>
<accession>A0A8H7Y1J0</accession>
<feature type="compositionally biased region" description="Pro residues" evidence="2">
    <location>
        <begin position="826"/>
        <end position="847"/>
    </location>
</feature>
<feature type="region of interest" description="Disordered" evidence="2">
    <location>
        <begin position="265"/>
        <end position="310"/>
    </location>
</feature>
<evidence type="ECO:0000256" key="1">
    <source>
        <dbReference type="SAM" id="Coils"/>
    </source>
</evidence>
<feature type="compositionally biased region" description="Polar residues" evidence="2">
    <location>
        <begin position="725"/>
        <end position="748"/>
    </location>
</feature>
<feature type="region of interest" description="Disordered" evidence="2">
    <location>
        <begin position="210"/>
        <end position="237"/>
    </location>
</feature>
<feature type="region of interest" description="Disordered" evidence="2">
    <location>
        <begin position="697"/>
        <end position="847"/>
    </location>
</feature>
<keyword evidence="1" id="KW-0175">Coiled coil</keyword>
<feature type="compositionally biased region" description="Low complexity" evidence="2">
    <location>
        <begin position="381"/>
        <end position="399"/>
    </location>
</feature>
<gene>
    <name evidence="3" type="ORF">JR316_002978</name>
</gene>
<organism evidence="3">
    <name type="scientific">Psilocybe cubensis</name>
    <name type="common">Psychedelic mushroom</name>
    <name type="synonym">Stropharia cubensis</name>
    <dbReference type="NCBI Taxonomy" id="181762"/>
    <lineage>
        <taxon>Eukaryota</taxon>
        <taxon>Fungi</taxon>
        <taxon>Dikarya</taxon>
        <taxon>Basidiomycota</taxon>
        <taxon>Agaricomycotina</taxon>
        <taxon>Agaricomycetes</taxon>
        <taxon>Agaricomycetidae</taxon>
        <taxon>Agaricales</taxon>
        <taxon>Agaricineae</taxon>
        <taxon>Strophariaceae</taxon>
        <taxon>Psilocybe</taxon>
    </lineage>
</organism>
<feature type="compositionally biased region" description="Low complexity" evidence="2">
    <location>
        <begin position="769"/>
        <end position="780"/>
    </location>
</feature>
<feature type="compositionally biased region" description="Acidic residues" evidence="2">
    <location>
        <begin position="357"/>
        <end position="368"/>
    </location>
</feature>
<feature type="region of interest" description="Disordered" evidence="2">
    <location>
        <begin position="436"/>
        <end position="556"/>
    </location>
</feature>
<feature type="region of interest" description="Disordered" evidence="2">
    <location>
        <begin position="148"/>
        <end position="170"/>
    </location>
</feature>
<comment type="caution">
    <text evidence="3">The sequence shown here is derived from an EMBL/GenBank/DDBJ whole genome shotgun (WGS) entry which is preliminary data.</text>
</comment>
<reference evidence="3" key="1">
    <citation type="submission" date="2021-02" db="EMBL/GenBank/DDBJ databases">
        <title>Psilocybe cubensis genome.</title>
        <authorList>
            <person name="Mckernan K.J."/>
            <person name="Crawford S."/>
            <person name="Trippe A."/>
            <person name="Kane L.T."/>
            <person name="Mclaughlin S."/>
        </authorList>
    </citation>
    <scope>NUCLEOTIDE SEQUENCE [LARGE SCALE GENOMIC DNA]</scope>
    <source>
        <strain evidence="3">MGC-MH-2018</strain>
    </source>
</reference>
<feature type="region of interest" description="Disordered" evidence="2">
    <location>
        <begin position="344"/>
        <end position="400"/>
    </location>
</feature>
<evidence type="ECO:0000313" key="3">
    <source>
        <dbReference type="EMBL" id="KAG5170903.1"/>
    </source>
</evidence>
<feature type="compositionally biased region" description="Polar residues" evidence="2">
    <location>
        <begin position="282"/>
        <end position="292"/>
    </location>
</feature>
<feature type="compositionally biased region" description="Polar residues" evidence="2">
    <location>
        <begin position="214"/>
        <end position="233"/>
    </location>
</feature>
<feature type="compositionally biased region" description="Polar residues" evidence="2">
    <location>
        <begin position="501"/>
        <end position="510"/>
    </location>
</feature>
<feature type="compositionally biased region" description="Low complexity" evidence="2">
    <location>
        <begin position="537"/>
        <end position="556"/>
    </location>
</feature>
<feature type="compositionally biased region" description="Acidic residues" evidence="2">
    <location>
        <begin position="697"/>
        <end position="710"/>
    </location>
</feature>
<evidence type="ECO:0000256" key="2">
    <source>
        <dbReference type="SAM" id="MobiDB-lite"/>
    </source>
</evidence>
<name>A0A8H7Y1J0_PSICU</name>
<protein>
    <submittedName>
        <fullName evidence="3">Uncharacterized protein</fullName>
    </submittedName>
</protein>
<dbReference type="EMBL" id="JAFIQS010000003">
    <property type="protein sequence ID" value="KAG5170903.1"/>
    <property type="molecule type" value="Genomic_DNA"/>
</dbReference>
<feature type="compositionally biased region" description="Polar residues" evidence="2">
    <location>
        <begin position="153"/>
        <end position="169"/>
    </location>
</feature>